<gene>
    <name evidence="1" type="ORF">RB2654_21253</name>
</gene>
<dbReference type="EMBL" id="AAMT01000018">
    <property type="protein sequence ID" value="EAQ11169.1"/>
    <property type="molecule type" value="Genomic_DNA"/>
</dbReference>
<name>A3VKJ8_9RHOB</name>
<accession>A3VKJ8</accession>
<keyword evidence="2" id="KW-1185">Reference proteome</keyword>
<dbReference type="Proteomes" id="UP000002931">
    <property type="component" value="Unassembled WGS sequence"/>
</dbReference>
<reference evidence="1 2" key="1">
    <citation type="journal article" date="2010" name="J. Bacteriol.">
        <title>Genome sequences of Pelagibaca bermudensis HTCC2601T and Maritimibacter alkaliphilus HTCC2654T, the type strains of two marine Roseobacter genera.</title>
        <authorList>
            <person name="Thrash J.C."/>
            <person name="Cho J.C."/>
            <person name="Ferriera S."/>
            <person name="Johnson J."/>
            <person name="Vergin K.L."/>
            <person name="Giovannoni S.J."/>
        </authorList>
    </citation>
    <scope>NUCLEOTIDE SEQUENCE [LARGE SCALE GENOMIC DNA]</scope>
    <source>
        <strain evidence="1 2">HTCC2654</strain>
    </source>
</reference>
<evidence type="ECO:0000313" key="2">
    <source>
        <dbReference type="Proteomes" id="UP000002931"/>
    </source>
</evidence>
<dbReference type="HOGENOM" id="CLU_2807360_0_0_5"/>
<comment type="caution">
    <text evidence="1">The sequence shown here is derived from an EMBL/GenBank/DDBJ whole genome shotgun (WGS) entry which is preliminary data.</text>
</comment>
<dbReference type="AlphaFoldDB" id="A3VKJ8"/>
<proteinExistence type="predicted"/>
<protein>
    <submittedName>
        <fullName evidence="1">Uncharacterized protein</fullName>
    </submittedName>
</protein>
<organism evidence="1 2">
    <name type="scientific">Maritimibacter alkaliphilus HTCC2654</name>
    <dbReference type="NCBI Taxonomy" id="314271"/>
    <lineage>
        <taxon>Bacteria</taxon>
        <taxon>Pseudomonadati</taxon>
        <taxon>Pseudomonadota</taxon>
        <taxon>Alphaproteobacteria</taxon>
        <taxon>Rhodobacterales</taxon>
        <taxon>Roseobacteraceae</taxon>
        <taxon>Maritimibacter</taxon>
    </lineage>
</organism>
<sequence length="67" mass="7381">MMRFTRIALVFLAGYATNDLLGDLIPEVAPPALALSDFDEVVQEIIEDCEVYVYDFDGSAGYGEIDC</sequence>
<evidence type="ECO:0000313" key="1">
    <source>
        <dbReference type="EMBL" id="EAQ11169.1"/>
    </source>
</evidence>